<proteinExistence type="predicted"/>
<sequence length="76" mass="8306">MSTDEVTKFESKETVLAAMKHRLPVYVWVNTGALNETSGTTSDVMTKSRTLALKQKGIIYEGASEENVAIICARAI</sequence>
<gene>
    <name evidence="1" type="ORF">DCAR_005811</name>
</gene>
<protein>
    <submittedName>
        <fullName evidence="1">Uncharacterized protein</fullName>
    </submittedName>
</protein>
<organism evidence="1">
    <name type="scientific">Daucus carota subsp. sativus</name>
    <name type="common">Carrot</name>
    <dbReference type="NCBI Taxonomy" id="79200"/>
    <lineage>
        <taxon>Eukaryota</taxon>
        <taxon>Viridiplantae</taxon>
        <taxon>Streptophyta</taxon>
        <taxon>Embryophyta</taxon>
        <taxon>Tracheophyta</taxon>
        <taxon>Spermatophyta</taxon>
        <taxon>Magnoliopsida</taxon>
        <taxon>eudicotyledons</taxon>
        <taxon>Gunneridae</taxon>
        <taxon>Pentapetalae</taxon>
        <taxon>asterids</taxon>
        <taxon>campanulids</taxon>
        <taxon>Apiales</taxon>
        <taxon>Apiaceae</taxon>
        <taxon>Apioideae</taxon>
        <taxon>Scandiceae</taxon>
        <taxon>Daucinae</taxon>
        <taxon>Daucus</taxon>
        <taxon>Daucus sect. Daucus</taxon>
    </lineage>
</organism>
<evidence type="ECO:0000313" key="1">
    <source>
        <dbReference type="EMBL" id="KZN04974.1"/>
    </source>
</evidence>
<comment type="caution">
    <text evidence="1">The sequence shown here is derived from an EMBL/GenBank/DDBJ whole genome shotgun (WGS) entry which is preliminary data.</text>
</comment>
<dbReference type="EMBL" id="LNRQ01000002">
    <property type="protein sequence ID" value="KZN04974.1"/>
    <property type="molecule type" value="Genomic_DNA"/>
</dbReference>
<dbReference type="Gramene" id="KZN04974">
    <property type="protein sequence ID" value="KZN04974"/>
    <property type="gene ID" value="DCAR_005811"/>
</dbReference>
<reference evidence="1" key="1">
    <citation type="journal article" date="2016" name="Nat. Genet.">
        <title>A high-quality carrot genome assembly provides new insights into carotenoid accumulation and asterid genome evolution.</title>
        <authorList>
            <person name="Iorizzo M."/>
            <person name="Ellison S."/>
            <person name="Senalik D."/>
            <person name="Zeng P."/>
            <person name="Satapoomin P."/>
            <person name="Huang J."/>
            <person name="Bowman M."/>
            <person name="Iovene M."/>
            <person name="Sanseverino W."/>
            <person name="Cavagnaro P."/>
            <person name="Yildiz M."/>
            <person name="Macko-Podgorni A."/>
            <person name="Moranska E."/>
            <person name="Grzebelus E."/>
            <person name="Grzebelus D."/>
            <person name="Ashrafi H."/>
            <person name="Zheng Z."/>
            <person name="Cheng S."/>
            <person name="Spooner D."/>
            <person name="Van Deynze A."/>
            <person name="Simon P."/>
        </authorList>
    </citation>
    <scope>NUCLEOTIDE SEQUENCE [LARGE SCALE GENOMIC DNA]</scope>
    <source>
        <tissue evidence="1">Leaf</tissue>
    </source>
</reference>
<name>A0A166D9R3_DAUCS</name>
<dbReference type="AlphaFoldDB" id="A0A166D9R3"/>
<accession>A0A166D9R3</accession>